<feature type="region of interest" description="Disordered" evidence="1">
    <location>
        <begin position="296"/>
        <end position="372"/>
    </location>
</feature>
<dbReference type="Proteomes" id="UP000193144">
    <property type="component" value="Unassembled WGS sequence"/>
</dbReference>
<comment type="caution">
    <text evidence="2">The sequence shown here is derived from an EMBL/GenBank/DDBJ whole genome shotgun (WGS) entry which is preliminary data.</text>
</comment>
<gene>
    <name evidence="2" type="ORF">BCR34DRAFT_196978</name>
</gene>
<dbReference type="OrthoDB" id="5316527at2759"/>
<feature type="region of interest" description="Disordered" evidence="1">
    <location>
        <begin position="76"/>
        <end position="148"/>
    </location>
</feature>
<name>A0A1Y1ZXQ0_9PLEO</name>
<protein>
    <submittedName>
        <fullName evidence="2">Uncharacterized protein</fullName>
    </submittedName>
</protein>
<evidence type="ECO:0000256" key="1">
    <source>
        <dbReference type="SAM" id="MobiDB-lite"/>
    </source>
</evidence>
<reference evidence="2 3" key="1">
    <citation type="submission" date="2016-07" db="EMBL/GenBank/DDBJ databases">
        <title>Pervasive Adenine N6-methylation of Active Genes in Fungi.</title>
        <authorList>
            <consortium name="DOE Joint Genome Institute"/>
            <person name="Mondo S.J."/>
            <person name="Dannebaum R.O."/>
            <person name="Kuo R.C."/>
            <person name="Labutti K."/>
            <person name="Haridas S."/>
            <person name="Kuo A."/>
            <person name="Salamov A."/>
            <person name="Ahrendt S.R."/>
            <person name="Lipzen A."/>
            <person name="Sullivan W."/>
            <person name="Andreopoulos W.B."/>
            <person name="Clum A."/>
            <person name="Lindquist E."/>
            <person name="Daum C."/>
            <person name="Ramamoorthy G.K."/>
            <person name="Gryganskyi A."/>
            <person name="Culley D."/>
            <person name="Magnuson J.K."/>
            <person name="James T.Y."/>
            <person name="O'Malley M.A."/>
            <person name="Stajich J.E."/>
            <person name="Spatafora J.W."/>
            <person name="Visel A."/>
            <person name="Grigoriev I.V."/>
        </authorList>
    </citation>
    <scope>NUCLEOTIDE SEQUENCE [LARGE SCALE GENOMIC DNA]</scope>
    <source>
        <strain evidence="2 3">CBS 115471</strain>
    </source>
</reference>
<feature type="compositionally biased region" description="Basic and acidic residues" evidence="1">
    <location>
        <begin position="357"/>
        <end position="366"/>
    </location>
</feature>
<evidence type="ECO:0000313" key="3">
    <source>
        <dbReference type="Proteomes" id="UP000193144"/>
    </source>
</evidence>
<dbReference type="AlphaFoldDB" id="A0A1Y1ZXQ0"/>
<keyword evidence="3" id="KW-1185">Reference proteome</keyword>
<evidence type="ECO:0000313" key="2">
    <source>
        <dbReference type="EMBL" id="ORY15023.1"/>
    </source>
</evidence>
<dbReference type="EMBL" id="MCFA01000028">
    <property type="protein sequence ID" value="ORY15023.1"/>
    <property type="molecule type" value="Genomic_DNA"/>
</dbReference>
<feature type="compositionally biased region" description="Pro residues" evidence="1">
    <location>
        <begin position="330"/>
        <end position="339"/>
    </location>
</feature>
<feature type="compositionally biased region" description="Acidic residues" evidence="1">
    <location>
        <begin position="107"/>
        <end position="145"/>
    </location>
</feature>
<proteinExistence type="predicted"/>
<accession>A0A1Y1ZXQ0</accession>
<sequence length="467" mass="53117">MFKPQILRRSFSVFNRIPKAQIVRSAAHNGHETVHIQRVRFKKPFFTRSRFISTAIATAGIYAALRSLGDFDEEEEKREQEARKAQKALRRKWAGKRPRTTEADHEALDEEKGEGEAEQGDEENEDDEEDEDEDEDEDEGEEDVEPLVFLPTGFSRKKQRTYYRGSDPEWQEFVRIAPNKDRVQRIQMELIGLVRQGSSTRPDYIRRLGEIDPQKGYWWIELKFPDGPPQEYERPGIEITDDLRYRWTTRSVNEIHHQRLNNVLVPTAVAKSIYVDTKKKVERSWLGLQKYVGWGNTPSKPPESLPPPPPPPPPPTQQQSPPAGKTSGSPTPPAAPANAPPAKESSSPSPPQTPATSRKEPQKEPETSTSLESSVYKRFGVLLPSPKTLTLDLSTFRRAFSRNQKPYVVEPPRGTFIVHGLVEVIGERAKLTLDVTAVYDPKVAQFVMFVSKLRSITDYRQEPRGGS</sequence>
<organism evidence="2 3">
    <name type="scientific">Clohesyomyces aquaticus</name>
    <dbReference type="NCBI Taxonomy" id="1231657"/>
    <lineage>
        <taxon>Eukaryota</taxon>
        <taxon>Fungi</taxon>
        <taxon>Dikarya</taxon>
        <taxon>Ascomycota</taxon>
        <taxon>Pezizomycotina</taxon>
        <taxon>Dothideomycetes</taxon>
        <taxon>Pleosporomycetidae</taxon>
        <taxon>Pleosporales</taxon>
        <taxon>Lindgomycetaceae</taxon>
        <taxon>Clohesyomyces</taxon>
    </lineage>
</organism>
<feature type="compositionally biased region" description="Pro residues" evidence="1">
    <location>
        <begin position="299"/>
        <end position="316"/>
    </location>
</feature>
<feature type="compositionally biased region" description="Basic residues" evidence="1">
    <location>
        <begin position="85"/>
        <end position="98"/>
    </location>
</feature>